<dbReference type="InterPro" id="IPR017938">
    <property type="entry name" value="Riboflavin_synthase-like_b-brl"/>
</dbReference>
<dbReference type="Pfam" id="PF00111">
    <property type="entry name" value="Fer2"/>
    <property type="match status" value="1"/>
</dbReference>
<dbReference type="GO" id="GO:0046872">
    <property type="term" value="F:metal ion binding"/>
    <property type="evidence" value="ECO:0007669"/>
    <property type="project" value="UniProtKB-KW"/>
</dbReference>
<dbReference type="InterPro" id="IPR039261">
    <property type="entry name" value="FNR_nucleotide-bd"/>
</dbReference>
<keyword evidence="6" id="KW-0411">Iron-sulfur</keyword>
<feature type="domain" description="2Fe-2S ferredoxin-type" evidence="7">
    <location>
        <begin position="284"/>
        <end position="365"/>
    </location>
</feature>
<dbReference type="InterPro" id="IPR001041">
    <property type="entry name" value="2Fe-2S_ferredoxin-type"/>
</dbReference>
<dbReference type="Proteomes" id="UP000094622">
    <property type="component" value="Unassembled WGS sequence"/>
</dbReference>
<keyword evidence="1" id="KW-0285">Flavoprotein</keyword>
<dbReference type="SUPFAM" id="SSF63380">
    <property type="entry name" value="Riboflavin synthase domain-like"/>
    <property type="match status" value="1"/>
</dbReference>
<dbReference type="Gene3D" id="2.40.30.10">
    <property type="entry name" value="Translation factors"/>
    <property type="match status" value="1"/>
</dbReference>
<dbReference type="EC" id="1.17.1.-" evidence="9"/>
<dbReference type="PROSITE" id="PS51384">
    <property type="entry name" value="FAD_FR"/>
    <property type="match status" value="1"/>
</dbReference>
<dbReference type="Gene3D" id="3.40.50.80">
    <property type="entry name" value="Nucleotide-binding domain of ferredoxin-NADP reductase (FNR) module"/>
    <property type="match status" value="1"/>
</dbReference>
<dbReference type="GO" id="GO:0051537">
    <property type="term" value="F:2 iron, 2 sulfur cluster binding"/>
    <property type="evidence" value="ECO:0007669"/>
    <property type="project" value="UniProtKB-KW"/>
</dbReference>
<keyword evidence="3" id="KW-0479">Metal-binding</keyword>
<dbReference type="EMBL" id="MCRJ01000008">
    <property type="protein sequence ID" value="ODN72086.1"/>
    <property type="molecule type" value="Genomic_DNA"/>
</dbReference>
<dbReference type="Gene3D" id="3.10.20.30">
    <property type="match status" value="1"/>
</dbReference>
<evidence type="ECO:0000313" key="9">
    <source>
        <dbReference type="EMBL" id="ODN72086.1"/>
    </source>
</evidence>
<evidence type="ECO:0000256" key="6">
    <source>
        <dbReference type="ARBA" id="ARBA00023014"/>
    </source>
</evidence>
<dbReference type="CDD" id="cd00207">
    <property type="entry name" value="fer2"/>
    <property type="match status" value="1"/>
</dbReference>
<evidence type="ECO:0000256" key="1">
    <source>
        <dbReference type="ARBA" id="ARBA00022630"/>
    </source>
</evidence>
<accession>A0A1E3H8G0</accession>
<dbReference type="Pfam" id="PF00175">
    <property type="entry name" value="NAD_binding_1"/>
    <property type="match status" value="1"/>
</dbReference>
<protein>
    <submittedName>
        <fullName evidence="9">3-ketosteroid-9-alpha-hydroxylase reductase subunit</fullName>
        <ecNumber evidence="9">1.17.1.-</ecNumber>
    </submittedName>
</protein>
<name>A0A1E3H8G0_9HYPH</name>
<reference evidence="9" key="1">
    <citation type="submission" date="2016-07" db="EMBL/GenBank/DDBJ databases">
        <title>Draft Genome Sequence of Methylobrevis pamukkalensis PK2.</title>
        <authorList>
            <person name="Vasilenko O.V."/>
            <person name="Doronina N.V."/>
            <person name="Shmareva M.N."/>
            <person name="Tarlachkov S.V."/>
            <person name="Mustakhimov I."/>
            <person name="Trotsenko Y.A."/>
        </authorList>
    </citation>
    <scope>NUCLEOTIDE SEQUENCE [LARGE SCALE GENOMIC DNA]</scope>
    <source>
        <strain evidence="9">PK2</strain>
    </source>
</reference>
<dbReference type="Pfam" id="PF00970">
    <property type="entry name" value="FAD_binding_6"/>
    <property type="match status" value="1"/>
</dbReference>
<keyword evidence="10" id="KW-1185">Reference proteome</keyword>
<dbReference type="AlphaFoldDB" id="A0A1E3H8G0"/>
<evidence type="ECO:0000256" key="4">
    <source>
        <dbReference type="ARBA" id="ARBA00023002"/>
    </source>
</evidence>
<dbReference type="InterPro" id="IPR012675">
    <property type="entry name" value="Beta-grasp_dom_sf"/>
</dbReference>
<dbReference type="InterPro" id="IPR036010">
    <property type="entry name" value="2Fe-2S_ferredoxin-like_sf"/>
</dbReference>
<dbReference type="PANTHER" id="PTHR47354:SF1">
    <property type="entry name" value="CARNITINE MONOOXYGENASE REDUCTASE SUBUNIT"/>
    <property type="match status" value="1"/>
</dbReference>
<dbReference type="OrthoDB" id="9786134at2"/>
<evidence type="ECO:0000259" key="7">
    <source>
        <dbReference type="PROSITE" id="PS51085"/>
    </source>
</evidence>
<dbReference type="PRINTS" id="PR00409">
    <property type="entry name" value="PHDIOXRDTASE"/>
</dbReference>
<feature type="domain" description="FAD-binding FR-type" evidence="8">
    <location>
        <begin position="41"/>
        <end position="144"/>
    </location>
</feature>
<dbReference type="GO" id="GO:0016491">
    <property type="term" value="F:oxidoreductase activity"/>
    <property type="evidence" value="ECO:0007669"/>
    <property type="project" value="UniProtKB-KW"/>
</dbReference>
<sequence length="365" mass="38999">MLTLAGAVAVVLMLLPVLLAAALSLDGLRHTAARLRAAVADRPLALVVSRRRIVGADAVQLSLVSEWRPLPAARAGQHLVFDLPVEGRVVRRAYSLSRHDRLALSWEVTVKRETGGAGSGFLIDRAVEGCRLTVSRPRGSFLDTDPDRPVVLVAAGVGITPFRAMLMARRRRPRAGRTVLWFTARTRTSLYFHDEFAALEQATGWFRYRPVLTGDAPADWAGGRERLTAAAILRDLPAGADVLLCTGKAMETALVEGLVAAGFPRARIRHEQFAAASEEAEVAGELTVVTASGSRRLAPGRATSLLDVLDRAGCAPPYECRVGDCGHCRVEITAGTVHDLDGAGPVCGRVLACRVRPDGDATVAL</sequence>
<dbReference type="CDD" id="cd00322">
    <property type="entry name" value="FNR_like"/>
    <property type="match status" value="1"/>
</dbReference>
<comment type="caution">
    <text evidence="9">The sequence shown here is derived from an EMBL/GenBank/DDBJ whole genome shotgun (WGS) entry which is preliminary data.</text>
</comment>
<organism evidence="9 10">
    <name type="scientific">Methylobrevis pamukkalensis</name>
    <dbReference type="NCBI Taxonomy" id="1439726"/>
    <lineage>
        <taxon>Bacteria</taxon>
        <taxon>Pseudomonadati</taxon>
        <taxon>Pseudomonadota</taxon>
        <taxon>Alphaproteobacteria</taxon>
        <taxon>Hyphomicrobiales</taxon>
        <taxon>Pleomorphomonadaceae</taxon>
        <taxon>Methylobrevis</taxon>
    </lineage>
</organism>
<evidence type="ECO:0000256" key="3">
    <source>
        <dbReference type="ARBA" id="ARBA00022723"/>
    </source>
</evidence>
<dbReference type="PROSITE" id="PS51085">
    <property type="entry name" value="2FE2S_FER_2"/>
    <property type="match status" value="1"/>
</dbReference>
<dbReference type="InterPro" id="IPR001433">
    <property type="entry name" value="OxRdtase_FAD/NAD-bd"/>
</dbReference>
<gene>
    <name evidence="9" type="primary">hmp_1</name>
    <name evidence="9" type="ORF">A6302_00601</name>
</gene>
<dbReference type="InterPro" id="IPR008333">
    <property type="entry name" value="Cbr1-like_FAD-bd_dom"/>
</dbReference>
<dbReference type="SUPFAM" id="SSF52343">
    <property type="entry name" value="Ferredoxin reductase-like, C-terminal NADP-linked domain"/>
    <property type="match status" value="1"/>
</dbReference>
<evidence type="ECO:0000313" key="10">
    <source>
        <dbReference type="Proteomes" id="UP000094622"/>
    </source>
</evidence>
<proteinExistence type="predicted"/>
<dbReference type="PANTHER" id="PTHR47354">
    <property type="entry name" value="NADH OXIDOREDUCTASE HCR"/>
    <property type="match status" value="1"/>
</dbReference>
<dbReference type="InterPro" id="IPR050415">
    <property type="entry name" value="MRET"/>
</dbReference>
<evidence type="ECO:0000259" key="8">
    <source>
        <dbReference type="PROSITE" id="PS51384"/>
    </source>
</evidence>
<keyword evidence="2" id="KW-0001">2Fe-2S</keyword>
<keyword evidence="5" id="KW-0408">Iron</keyword>
<evidence type="ECO:0000256" key="2">
    <source>
        <dbReference type="ARBA" id="ARBA00022714"/>
    </source>
</evidence>
<keyword evidence="4 9" id="KW-0560">Oxidoreductase</keyword>
<dbReference type="InterPro" id="IPR017927">
    <property type="entry name" value="FAD-bd_FR_type"/>
</dbReference>
<evidence type="ECO:0000256" key="5">
    <source>
        <dbReference type="ARBA" id="ARBA00023004"/>
    </source>
</evidence>
<dbReference type="SUPFAM" id="SSF54292">
    <property type="entry name" value="2Fe-2S ferredoxin-like"/>
    <property type="match status" value="1"/>
</dbReference>
<dbReference type="RefSeq" id="WP_069305738.1">
    <property type="nucleotide sequence ID" value="NZ_MCRJ01000008.1"/>
</dbReference>